<dbReference type="EMBL" id="CP075567">
    <property type="protein sequence ID" value="UFQ02231.1"/>
    <property type="molecule type" value="Genomic_DNA"/>
</dbReference>
<keyword evidence="2" id="KW-0812">Transmembrane</keyword>
<feature type="region of interest" description="Disordered" evidence="1">
    <location>
        <begin position="64"/>
        <end position="90"/>
    </location>
</feature>
<keyword evidence="4" id="KW-1185">Reference proteome</keyword>
<gene>
    <name evidence="3" type="ORF">KJY40_11260</name>
</gene>
<keyword evidence="2" id="KW-1133">Transmembrane helix</keyword>
<dbReference type="Proteomes" id="UP001162907">
    <property type="component" value="Chromosome"/>
</dbReference>
<organism evidence="3 4">
    <name type="scientific">Pseudomonas fitomaticsae</name>
    <dbReference type="NCBI Taxonomy" id="2837969"/>
    <lineage>
        <taxon>Bacteria</taxon>
        <taxon>Pseudomonadati</taxon>
        <taxon>Pseudomonadota</taxon>
        <taxon>Gammaproteobacteria</taxon>
        <taxon>Pseudomonadales</taxon>
        <taxon>Pseudomonadaceae</taxon>
        <taxon>Pseudomonas</taxon>
    </lineage>
</organism>
<feature type="transmembrane region" description="Helical" evidence="2">
    <location>
        <begin position="38"/>
        <end position="56"/>
    </location>
</feature>
<feature type="compositionally biased region" description="Basic and acidic residues" evidence="1">
    <location>
        <begin position="64"/>
        <end position="73"/>
    </location>
</feature>
<evidence type="ECO:0000256" key="2">
    <source>
        <dbReference type="SAM" id="Phobius"/>
    </source>
</evidence>
<keyword evidence="2" id="KW-0472">Membrane</keyword>
<proteinExistence type="predicted"/>
<evidence type="ECO:0000256" key="1">
    <source>
        <dbReference type="SAM" id="MobiDB-lite"/>
    </source>
</evidence>
<feature type="compositionally biased region" description="Basic residues" evidence="1">
    <location>
        <begin position="74"/>
        <end position="90"/>
    </location>
</feature>
<sequence>MSSSKDEGADASSLMKDLSLAIDSLKSLLEMVYAKSEILGHFCVMMVIICPVYAIYTWGKVGKPERAADEKPQKALKKKLSKGKKAGGKK</sequence>
<evidence type="ECO:0000313" key="4">
    <source>
        <dbReference type="Proteomes" id="UP001162907"/>
    </source>
</evidence>
<evidence type="ECO:0000313" key="3">
    <source>
        <dbReference type="EMBL" id="UFQ02231.1"/>
    </source>
</evidence>
<protein>
    <submittedName>
        <fullName evidence="3">Uncharacterized protein</fullName>
    </submittedName>
</protein>
<accession>A0ABY3Q7U1</accession>
<dbReference type="RefSeq" id="WP_230736812.1">
    <property type="nucleotide sequence ID" value="NZ_CP075567.1"/>
</dbReference>
<reference evidence="3 4" key="1">
    <citation type="journal article" date="2022" name="Int. J. Syst. Evol. Microbiol.">
        <title>Pseudomonas fitomaticsae sp. nov., isolated at Marimurtra Botanical Garden in Blanes, Catalonia, Spain.</title>
        <authorList>
            <person name="Atanasov K.E."/>
            <person name="Galbis D.M."/>
            <person name="Cornado D."/>
            <person name="Serpico A."/>
            <person name="Sanchez G."/>
            <person name="Bosch M."/>
            <person name="Ferrer A."/>
            <person name="Altabella T."/>
        </authorList>
    </citation>
    <scope>NUCLEOTIDE SEQUENCE [LARGE SCALE GENOMIC DNA]</scope>
    <source>
        <strain evidence="3 4">FIT81</strain>
    </source>
</reference>
<name>A0ABY3Q7U1_9PSED</name>